<dbReference type="EMBL" id="JARK01001370">
    <property type="protein sequence ID" value="EYC16369.1"/>
    <property type="molecule type" value="Genomic_DNA"/>
</dbReference>
<feature type="compositionally biased region" description="Basic and acidic residues" evidence="1">
    <location>
        <begin position="93"/>
        <end position="103"/>
    </location>
</feature>
<sequence length="129" mass="14206">MGLFHFLDGVLGSISKHGMLPGVRRAALESVVHCRAFSTTGITRTYDPRCILSEGFDPNKRIRLDGVVSAFMAAGMFTRQPTSQEFSSLEPASSKDDTREKRPFIAPEVLALHSPNQMADTLPWRQGNA</sequence>
<reference evidence="3" key="1">
    <citation type="journal article" date="2015" name="Nat. Genet.">
        <title>The genome and transcriptome of the zoonotic hookworm Ancylostoma ceylanicum identify infection-specific gene families.</title>
        <authorList>
            <person name="Schwarz E.M."/>
            <person name="Hu Y."/>
            <person name="Antoshechkin I."/>
            <person name="Miller M.M."/>
            <person name="Sternberg P.W."/>
            <person name="Aroian R.V."/>
        </authorList>
    </citation>
    <scope>NUCLEOTIDE SEQUENCE</scope>
    <source>
        <strain evidence="3">HY135</strain>
    </source>
</reference>
<feature type="region of interest" description="Disordered" evidence="1">
    <location>
        <begin position="81"/>
        <end position="107"/>
    </location>
</feature>
<gene>
    <name evidence="2" type="primary">Acey_s0034.g2957</name>
    <name evidence="2" type="ORF">Y032_0034g2957</name>
</gene>
<proteinExistence type="predicted"/>
<comment type="caution">
    <text evidence="2">The sequence shown here is derived from an EMBL/GenBank/DDBJ whole genome shotgun (WGS) entry which is preliminary data.</text>
</comment>
<keyword evidence="3" id="KW-1185">Reference proteome</keyword>
<accession>A0A016ULU7</accession>
<dbReference type="AlphaFoldDB" id="A0A016ULU7"/>
<evidence type="ECO:0000313" key="3">
    <source>
        <dbReference type="Proteomes" id="UP000024635"/>
    </source>
</evidence>
<protein>
    <submittedName>
        <fullName evidence="2">Uncharacterized protein</fullName>
    </submittedName>
</protein>
<name>A0A016ULU7_9BILA</name>
<evidence type="ECO:0000313" key="2">
    <source>
        <dbReference type="EMBL" id="EYC16369.1"/>
    </source>
</evidence>
<dbReference type="Proteomes" id="UP000024635">
    <property type="component" value="Unassembled WGS sequence"/>
</dbReference>
<organism evidence="2 3">
    <name type="scientific">Ancylostoma ceylanicum</name>
    <dbReference type="NCBI Taxonomy" id="53326"/>
    <lineage>
        <taxon>Eukaryota</taxon>
        <taxon>Metazoa</taxon>
        <taxon>Ecdysozoa</taxon>
        <taxon>Nematoda</taxon>
        <taxon>Chromadorea</taxon>
        <taxon>Rhabditida</taxon>
        <taxon>Rhabditina</taxon>
        <taxon>Rhabditomorpha</taxon>
        <taxon>Strongyloidea</taxon>
        <taxon>Ancylostomatidae</taxon>
        <taxon>Ancylostomatinae</taxon>
        <taxon>Ancylostoma</taxon>
    </lineage>
</organism>
<feature type="compositionally biased region" description="Polar residues" evidence="1">
    <location>
        <begin position="81"/>
        <end position="91"/>
    </location>
</feature>
<evidence type="ECO:0000256" key="1">
    <source>
        <dbReference type="SAM" id="MobiDB-lite"/>
    </source>
</evidence>